<evidence type="ECO:0000313" key="3">
    <source>
        <dbReference type="Proteomes" id="UP000475862"/>
    </source>
</evidence>
<evidence type="ECO:0000313" key="2">
    <source>
        <dbReference type="EMBL" id="KAE9522682.1"/>
    </source>
</evidence>
<dbReference type="OrthoDB" id="7460492at2759"/>
<dbReference type="EMBL" id="VYZN01000802">
    <property type="protein sequence ID" value="KAE9522682.1"/>
    <property type="molecule type" value="Genomic_DNA"/>
</dbReference>
<dbReference type="InterPro" id="IPR036397">
    <property type="entry name" value="RNaseH_sf"/>
</dbReference>
<sequence length="420" mass="48667">MSFKINDTRSQTKKVIFHVYNYFKDLANSNDEVLKKHFKQTQKITADACGVSLMTVRRVCVEGSSTNNNPDSPQPGPSFTSPRKTYKRKKYATELDDFDNEIVRRIVHEFYYERGEYPTSKKILNAAQQKFNYNGSLASMKRLLIKLKFSYKKSNDGRKFLMERNDIVALRCKFLRTMCTLRKNNDPRPVVYLDETWVNQNHSRSHLWQNEENTEGFKVPTGKGGRLIVCHAGSKSHGFIEGAKMIFWSKSGNIGDYHSQMNAEVFRSWFIEMLQSLEEACVIVMDNAAYHSMLVDNFPKSNARKSDIQEWLTKKNINFSSLETVAELRERVKLLLPTQKKYELDELALKMGHEVRQVATKNTTFKIADVEKLMHEAIDSVTKEDYKKEIHREVILEPIILTILPGESSTDEDDDDEDEL</sequence>
<gene>
    <name evidence="2" type="ORF">AGLY_016904</name>
</gene>
<name>A0A6G0SWP3_APHGL</name>
<dbReference type="GO" id="GO:0003676">
    <property type="term" value="F:nucleic acid binding"/>
    <property type="evidence" value="ECO:0007669"/>
    <property type="project" value="InterPro"/>
</dbReference>
<dbReference type="PANTHER" id="PTHR33939">
    <property type="entry name" value="PROTEIN CBG22215"/>
    <property type="match status" value="1"/>
</dbReference>
<reference evidence="2 3" key="1">
    <citation type="submission" date="2019-08" db="EMBL/GenBank/DDBJ databases">
        <title>The genome of the soybean aphid Biotype 1, its phylome, world population structure and adaptation to the North American continent.</title>
        <authorList>
            <person name="Giordano R."/>
            <person name="Donthu R.K."/>
            <person name="Hernandez A.G."/>
            <person name="Wright C.L."/>
            <person name="Zimin A.V."/>
        </authorList>
    </citation>
    <scope>NUCLEOTIDE SEQUENCE [LARGE SCALE GENOMIC DNA]</scope>
    <source>
        <tissue evidence="2">Whole aphids</tissue>
    </source>
</reference>
<comment type="caution">
    <text evidence="2">The sequence shown here is derived from an EMBL/GenBank/DDBJ whole genome shotgun (WGS) entry which is preliminary data.</text>
</comment>
<evidence type="ECO:0000256" key="1">
    <source>
        <dbReference type="SAM" id="MobiDB-lite"/>
    </source>
</evidence>
<accession>A0A6G0SWP3</accession>
<feature type="region of interest" description="Disordered" evidence="1">
    <location>
        <begin position="63"/>
        <end position="85"/>
    </location>
</feature>
<protein>
    <recommendedName>
        <fullName evidence="4">Tc1-like transposase DDE domain-containing protein</fullName>
    </recommendedName>
</protein>
<organism evidence="2 3">
    <name type="scientific">Aphis glycines</name>
    <name type="common">Soybean aphid</name>
    <dbReference type="NCBI Taxonomy" id="307491"/>
    <lineage>
        <taxon>Eukaryota</taxon>
        <taxon>Metazoa</taxon>
        <taxon>Ecdysozoa</taxon>
        <taxon>Arthropoda</taxon>
        <taxon>Hexapoda</taxon>
        <taxon>Insecta</taxon>
        <taxon>Pterygota</taxon>
        <taxon>Neoptera</taxon>
        <taxon>Paraneoptera</taxon>
        <taxon>Hemiptera</taxon>
        <taxon>Sternorrhyncha</taxon>
        <taxon>Aphidomorpha</taxon>
        <taxon>Aphidoidea</taxon>
        <taxon>Aphididae</taxon>
        <taxon>Aphidini</taxon>
        <taxon>Aphis</taxon>
        <taxon>Aphis</taxon>
    </lineage>
</organism>
<evidence type="ECO:0008006" key="4">
    <source>
        <dbReference type="Google" id="ProtNLM"/>
    </source>
</evidence>
<keyword evidence="3" id="KW-1185">Reference proteome</keyword>
<dbReference type="AlphaFoldDB" id="A0A6G0SWP3"/>
<dbReference type="Gene3D" id="3.30.420.10">
    <property type="entry name" value="Ribonuclease H-like superfamily/Ribonuclease H"/>
    <property type="match status" value="1"/>
</dbReference>
<feature type="compositionally biased region" description="Polar residues" evidence="1">
    <location>
        <begin position="63"/>
        <end position="83"/>
    </location>
</feature>
<dbReference type="Proteomes" id="UP000475862">
    <property type="component" value="Unassembled WGS sequence"/>
</dbReference>
<dbReference type="PANTHER" id="PTHR33939:SF1">
    <property type="entry name" value="DUF4371 DOMAIN-CONTAINING PROTEIN"/>
    <property type="match status" value="1"/>
</dbReference>
<proteinExistence type="predicted"/>